<keyword evidence="1" id="KW-0732">Signal</keyword>
<dbReference type="AlphaFoldDB" id="A0A4Z0V2S1"/>
<proteinExistence type="predicted"/>
<keyword evidence="3" id="KW-1185">Reference proteome</keyword>
<evidence type="ECO:0000313" key="3">
    <source>
        <dbReference type="Proteomes" id="UP000297635"/>
    </source>
</evidence>
<evidence type="ECO:0000256" key="1">
    <source>
        <dbReference type="SAM" id="SignalP"/>
    </source>
</evidence>
<dbReference type="GeneID" id="82148483"/>
<accession>A0A4Z0V2S1</accession>
<dbReference type="PROSITE" id="PS51257">
    <property type="entry name" value="PROKAR_LIPOPROTEIN"/>
    <property type="match status" value="1"/>
</dbReference>
<feature type="chain" id="PRO_5021345317" description="Fimbrial subunit protein C-terminal domain-containing protein" evidence="1">
    <location>
        <begin position="22"/>
        <end position="425"/>
    </location>
</feature>
<evidence type="ECO:0000313" key="2">
    <source>
        <dbReference type="EMBL" id="TGG39476.1"/>
    </source>
</evidence>
<dbReference type="EMBL" id="SJSA01000001">
    <property type="protein sequence ID" value="TGG39476.1"/>
    <property type="molecule type" value="Genomic_DNA"/>
</dbReference>
<organism evidence="2 3">
    <name type="scientific">Duncaniella freteri</name>
    <dbReference type="NCBI Taxonomy" id="2530391"/>
    <lineage>
        <taxon>Bacteria</taxon>
        <taxon>Pseudomonadati</taxon>
        <taxon>Bacteroidota</taxon>
        <taxon>Bacteroidia</taxon>
        <taxon>Bacteroidales</taxon>
        <taxon>Muribaculaceae</taxon>
        <taxon>Duncaniella</taxon>
    </lineage>
</organism>
<feature type="signal peptide" evidence="1">
    <location>
        <begin position="1"/>
        <end position="21"/>
    </location>
</feature>
<protein>
    <recommendedName>
        <fullName evidence="4">Fimbrial subunit protein C-terminal domain-containing protein</fullName>
    </recommendedName>
</protein>
<gene>
    <name evidence="2" type="ORF">EZ315_01680</name>
</gene>
<dbReference type="Proteomes" id="UP000297635">
    <property type="component" value="Unassembled WGS sequence"/>
</dbReference>
<reference evidence="2 3" key="1">
    <citation type="submission" date="2019-02" db="EMBL/GenBank/DDBJ databases">
        <title>Isolation and identification of novel species under the genus Muribaculum.</title>
        <authorList>
            <person name="Miyake S."/>
            <person name="Ding Y."/>
            <person name="Low A."/>
            <person name="Soh M."/>
            <person name="Seedorf H."/>
        </authorList>
    </citation>
    <scope>NUCLEOTIDE SEQUENCE [LARGE SCALE GENOMIC DNA]</scope>
    <source>
        <strain evidence="2 3">TLL-A3</strain>
    </source>
</reference>
<comment type="caution">
    <text evidence="2">The sequence shown here is derived from an EMBL/GenBank/DDBJ whole genome shotgun (WGS) entry which is preliminary data.</text>
</comment>
<evidence type="ECO:0008006" key="4">
    <source>
        <dbReference type="Google" id="ProtNLM"/>
    </source>
</evidence>
<name>A0A4Z0V2S1_9BACT</name>
<sequence length="425" mass="47932">MKKIFSMLAAGSMLLGLCACSSEETEVDSVASSEGRVFIRLVNVVGPSESRMTETPKTESDVTEFHNGFIIFGTPKSAIRKHYEIVTDPAKVDPKNDHVILLDDLREGKTFEGIPGDVTNVAIIANVTEDELSAEEFHNGTIRFHNDVLNHVIQLRNQYADNMSHVALYDMKKLASTGQNSMSASLELKPMCARLEIAKITPGPDIIQYKVDGIYLAGFYSQMYISQISNRDFWTGPEYDTENAAEELNRFYTQYPYLKNEDIRGVAETVNVTNEDGSEGTKEIKVFYPTEEGKVWAYPFFGKYEARDDNDHYGLRLIVKVSDLIVYLKDENGDMQLRDVTANDILNGVPAEKAGIRYLNINGFVEDYHNTEAEPIQFYNGNVYTVQNFDITTQNLSDKIMPNDISVNVTLTVKPWTIKKVYPQI</sequence>
<dbReference type="RefSeq" id="WP_135470056.1">
    <property type="nucleotide sequence ID" value="NZ_CASJPC010000002.1"/>
</dbReference>